<keyword evidence="3" id="KW-1185">Reference proteome</keyword>
<sequence length="262" mass="29527">MKNYIILLLLSFAIVSCKTATAKPEKPIAVPVANAAFFREISKKPDFDQVKISSRVDVETGAFIPTLDATIYIEDGQKVWMNMIAVFLNVGRGIATPNGIQGYEKWNKTYIESDFSYLNKMLNVDFIDFAALQNLLLGRTFIPVQEKDFSFSQSVQGYRLNSTKNIRFGSNGNQADYAVALQYSPTFDLMNVVLTDVKSSDRLEVSYSNWVNFENMRLPKNVKINIKGQKTSQIALENTKFEGSKMATPYSVPANYTKTEIK</sequence>
<feature type="signal peptide" evidence="1">
    <location>
        <begin position="1"/>
        <end position="22"/>
    </location>
</feature>
<protein>
    <submittedName>
        <fullName evidence="2">DUF4292 domain-containing protein</fullName>
    </submittedName>
</protein>
<dbReference type="Pfam" id="PF14125">
    <property type="entry name" value="DUF4292"/>
    <property type="match status" value="1"/>
</dbReference>
<keyword evidence="1" id="KW-0732">Signal</keyword>
<feature type="chain" id="PRO_5047485151" evidence="1">
    <location>
        <begin position="23"/>
        <end position="262"/>
    </location>
</feature>
<evidence type="ECO:0000313" key="3">
    <source>
        <dbReference type="Proteomes" id="UP000626242"/>
    </source>
</evidence>
<dbReference type="InterPro" id="IPR025634">
    <property type="entry name" value="DUF4292"/>
</dbReference>
<evidence type="ECO:0000256" key="1">
    <source>
        <dbReference type="SAM" id="SignalP"/>
    </source>
</evidence>
<name>A0ABR8WJH9_9FLAO</name>
<reference evidence="2 3" key="1">
    <citation type="submission" date="2020-08" db="EMBL/GenBank/DDBJ databases">
        <title>A Genomic Blueprint of the Chicken Gut Microbiome.</title>
        <authorList>
            <person name="Gilroy R."/>
            <person name="Ravi A."/>
            <person name="Getino M."/>
            <person name="Pursley I."/>
            <person name="Horton D.L."/>
            <person name="Alikhan N.-F."/>
            <person name="Baker D."/>
            <person name="Gharbi K."/>
            <person name="Hall N."/>
            <person name="Watson M."/>
            <person name="Adriaenssens E.M."/>
            <person name="Foster-Nyarko E."/>
            <person name="Jarju S."/>
            <person name="Secka A."/>
            <person name="Antonio M."/>
            <person name="Oren A."/>
            <person name="Chaudhuri R."/>
            <person name="La Ragione R.M."/>
            <person name="Hildebrand F."/>
            <person name="Pallen M.J."/>
        </authorList>
    </citation>
    <scope>NUCLEOTIDE SEQUENCE [LARGE SCALE GENOMIC DNA]</scope>
    <source>
        <strain evidence="2 3">Sa1CVA4</strain>
    </source>
</reference>
<dbReference type="PROSITE" id="PS51257">
    <property type="entry name" value="PROKAR_LIPOPROTEIN"/>
    <property type="match status" value="1"/>
</dbReference>
<proteinExistence type="predicted"/>
<accession>A0ABR8WJH9</accession>
<gene>
    <name evidence="2" type="ORF">H9628_01490</name>
</gene>
<organism evidence="2 3">
    <name type="scientific">Kaistella pullorum</name>
    <dbReference type="NCBI Taxonomy" id="2763074"/>
    <lineage>
        <taxon>Bacteria</taxon>
        <taxon>Pseudomonadati</taxon>
        <taxon>Bacteroidota</taxon>
        <taxon>Flavobacteriia</taxon>
        <taxon>Flavobacteriales</taxon>
        <taxon>Weeksellaceae</taxon>
        <taxon>Chryseobacterium group</taxon>
        <taxon>Kaistella</taxon>
    </lineage>
</organism>
<dbReference type="RefSeq" id="WP_251832343.1">
    <property type="nucleotide sequence ID" value="NZ_JACSPS010000001.1"/>
</dbReference>
<dbReference type="Proteomes" id="UP000626242">
    <property type="component" value="Unassembled WGS sequence"/>
</dbReference>
<comment type="caution">
    <text evidence="2">The sequence shown here is derived from an EMBL/GenBank/DDBJ whole genome shotgun (WGS) entry which is preliminary data.</text>
</comment>
<evidence type="ECO:0000313" key="2">
    <source>
        <dbReference type="EMBL" id="MBD8017133.1"/>
    </source>
</evidence>
<dbReference type="EMBL" id="JACSPS010000001">
    <property type="protein sequence ID" value="MBD8017133.1"/>
    <property type="molecule type" value="Genomic_DNA"/>
</dbReference>